<feature type="compositionally biased region" description="Basic and acidic residues" evidence="1">
    <location>
        <begin position="75"/>
        <end position="85"/>
    </location>
</feature>
<dbReference type="AlphaFoldDB" id="A0A9X1Q5W2"/>
<protein>
    <submittedName>
        <fullName evidence="2">Uncharacterized protein</fullName>
    </submittedName>
</protein>
<sequence>MPDAARIAPGTSATAPVRRFPAAALLAAVLLALLTTLGAAAPPVVGTPVTVGQHQDDGPRAHDGCDAGCVVRAVTRHDPHSEHPAPRGPLLTHGQASDAVTPSHRVRPPAPPVHSPSSQPRTAPDRGRAPPVSSGT</sequence>
<dbReference type="EMBL" id="JAKEIP010000311">
    <property type="protein sequence ID" value="MCF1599482.1"/>
    <property type="molecule type" value="Genomic_DNA"/>
</dbReference>
<evidence type="ECO:0000256" key="1">
    <source>
        <dbReference type="SAM" id="MobiDB-lite"/>
    </source>
</evidence>
<gene>
    <name evidence="2" type="ORF">L0P92_38890</name>
</gene>
<reference evidence="2" key="1">
    <citation type="submission" date="2022-01" db="EMBL/GenBank/DDBJ databases">
        <title>Draft Genome Sequences of Seven Type Strains of the Genus Streptomyces.</title>
        <authorList>
            <person name="Aziz S."/>
            <person name="Coretto E."/>
            <person name="Chronakova A."/>
            <person name="Sproer C."/>
            <person name="Huber K."/>
            <person name="Nouioui I."/>
            <person name="Gross H."/>
        </authorList>
    </citation>
    <scope>NUCLEOTIDE SEQUENCE</scope>
    <source>
        <strain evidence="2">DSM 103493</strain>
    </source>
</reference>
<comment type="caution">
    <text evidence="2">The sequence shown here is derived from an EMBL/GenBank/DDBJ whole genome shotgun (WGS) entry which is preliminary data.</text>
</comment>
<feature type="compositionally biased region" description="Basic and acidic residues" evidence="1">
    <location>
        <begin position="54"/>
        <end position="65"/>
    </location>
</feature>
<dbReference type="RefSeq" id="WP_234767853.1">
    <property type="nucleotide sequence ID" value="NZ_JAKEIP010000311.1"/>
</dbReference>
<feature type="region of interest" description="Disordered" evidence="1">
    <location>
        <begin position="42"/>
        <end position="136"/>
    </location>
</feature>
<dbReference type="Proteomes" id="UP001139384">
    <property type="component" value="Unassembled WGS sequence"/>
</dbReference>
<organism evidence="2 3">
    <name type="scientific">Streptomyces muensis</name>
    <dbReference type="NCBI Taxonomy" id="1077944"/>
    <lineage>
        <taxon>Bacteria</taxon>
        <taxon>Bacillati</taxon>
        <taxon>Actinomycetota</taxon>
        <taxon>Actinomycetes</taxon>
        <taxon>Kitasatosporales</taxon>
        <taxon>Streptomycetaceae</taxon>
        <taxon>Streptomyces</taxon>
    </lineage>
</organism>
<feature type="compositionally biased region" description="Low complexity" evidence="1">
    <location>
        <begin position="42"/>
        <end position="52"/>
    </location>
</feature>
<evidence type="ECO:0000313" key="2">
    <source>
        <dbReference type="EMBL" id="MCF1599482.1"/>
    </source>
</evidence>
<evidence type="ECO:0000313" key="3">
    <source>
        <dbReference type="Proteomes" id="UP001139384"/>
    </source>
</evidence>
<name>A0A9X1Q5W2_STRM4</name>
<proteinExistence type="predicted"/>
<keyword evidence="3" id="KW-1185">Reference proteome</keyword>
<accession>A0A9X1Q5W2</accession>